<name>A0A231TWC0_ACIBA</name>
<reference evidence="2 11" key="4">
    <citation type="submission" date="2019-10" db="EMBL/GenBank/DDBJ databases">
        <title>Genetic environment of the oxa23 gene and comparative analysis of carbapenem resistant Acinetobacter baumannii isolates belonging to global clone 1, lineage 2 recovered in a burns hospital outbreak in 2012-2013.</title>
        <authorList>
            <person name="Douraghi M."/>
            <person name="Aris P."/>
            <person name="Kenyon J."/>
            <person name="Hamidian M."/>
        </authorList>
    </citation>
    <scope>NUCLEOTIDE SEQUENCE [LARGE SCALE GENOMIC DNA]</scope>
    <source>
        <strain evidence="2 11">ABS103</strain>
    </source>
</reference>
<evidence type="ECO:0000313" key="2">
    <source>
        <dbReference type="EMBL" id="MQR50796.1"/>
    </source>
</evidence>
<dbReference type="Proteomes" id="UP000315888">
    <property type="component" value="Unassembled WGS sequence"/>
</dbReference>
<evidence type="ECO:0000313" key="12">
    <source>
        <dbReference type="Proteomes" id="UP000516419"/>
    </source>
</evidence>
<dbReference type="EMBL" id="WPIP01000054">
    <property type="protein sequence ID" value="MVM91716.1"/>
    <property type="molecule type" value="Genomic_DNA"/>
</dbReference>
<evidence type="ECO:0000313" key="10">
    <source>
        <dbReference type="Proteomes" id="UP000439424"/>
    </source>
</evidence>
<reference evidence="3 10" key="5">
    <citation type="submission" date="2019-11" db="EMBL/GenBank/DDBJ databases">
        <title>Multidrug-resistant Acinetobacter baumannii moving toward extensively drug-resistant over fifteen years in South of Brazil.</title>
        <authorList>
            <person name="Fedrigo N.H."/>
            <person name="Cerdeira L."/>
            <person name="Fuga B."/>
            <person name="Marini P.V.B."/>
            <person name="Shinohara D.R."/>
            <person name="Carrara-Marroni F.E."/>
            <person name="Lincopan N."/>
            <person name="Tognim M.C.B."/>
        </authorList>
    </citation>
    <scope>NUCLEOTIDE SEQUENCE [LARGE SCALE GENOMIC DNA]</scope>
    <source>
        <strain evidence="3 10">Ac576</strain>
    </source>
</reference>
<reference evidence="6 9" key="3">
    <citation type="submission" date="2019-06" db="EMBL/GenBank/DDBJ databases">
        <title>A Diverse Panel of Clinical Acinetobacter baumannii for Research Use.</title>
        <authorList>
            <person name="Mcgann P."/>
            <person name="Snesrud E."/>
            <person name="Galac M.R."/>
        </authorList>
    </citation>
    <scope>NUCLEOTIDE SEQUENCE [LARGE SCALE GENOMIC DNA]</scope>
    <source>
        <strain evidence="6 9">MRSN14237</strain>
    </source>
</reference>
<evidence type="ECO:0000313" key="1">
    <source>
        <dbReference type="EMBL" id="KQE02843.1"/>
    </source>
</evidence>
<evidence type="ECO:0000313" key="7">
    <source>
        <dbReference type="Proteomes" id="UP000051449"/>
    </source>
</evidence>
<evidence type="ECO:0000313" key="9">
    <source>
        <dbReference type="Proteomes" id="UP000315888"/>
    </source>
</evidence>
<evidence type="ECO:0000313" key="4">
    <source>
        <dbReference type="EMBL" id="PQL81512.1"/>
    </source>
</evidence>
<dbReference type="EMBL" id="VHGY01000022">
    <property type="protein sequence ID" value="TPU65197.1"/>
    <property type="molecule type" value="Genomic_DNA"/>
</dbReference>
<reference evidence="1 7" key="1">
    <citation type="submission" date="2015-10" db="EMBL/GenBank/DDBJ databases">
        <title>The utility of whole genome sequencing in characterizing Acinetobacter epidemiology and analyzing hospital outbreaks.</title>
        <authorList>
            <person name="Ozer E.A."/>
            <person name="Fitzpatrick M.A."/>
            <person name="Hauser A.R."/>
        </authorList>
    </citation>
    <scope>NUCLEOTIDE SEQUENCE [LARGE SCALE GENOMIC DNA]</scope>
    <source>
        <strain evidence="1 7">ABBL072</strain>
    </source>
</reference>
<evidence type="ECO:0000313" key="6">
    <source>
        <dbReference type="EMBL" id="TPU65197.1"/>
    </source>
</evidence>
<dbReference type="Proteomes" id="UP000051449">
    <property type="component" value="Unassembled WGS sequence"/>
</dbReference>
<dbReference type="Proteomes" id="UP000461234">
    <property type="component" value="Unassembled WGS sequence"/>
</dbReference>
<evidence type="ECO:0000313" key="5">
    <source>
        <dbReference type="EMBL" id="QNV23286.1"/>
    </source>
</evidence>
<gene>
    <name evidence="1" type="ORF">APD33_15650</name>
    <name evidence="4" type="ORF">CV954_015015</name>
    <name evidence="2" type="ORF">F2P40_15965</name>
    <name evidence="6" type="ORF">FJU42_08375</name>
    <name evidence="5" type="ORF">FQZ18_08125</name>
    <name evidence="3" type="ORF">GNY86_09300</name>
</gene>
<sequence>MATFLLRDLGGNVVLDLTSNLSMYTETLSVVLPKGSSMDTIVRKLDTAENHPRWWAYVASGEVLSANSAVVESYSNGMGCAILTKAMAIEAKLGDKILNQMDDTSSYLLIYDCRAYYNTAFQQTVSIHIGKC</sequence>
<dbReference type="EMBL" id="LLGC01000186">
    <property type="protein sequence ID" value="KQE02843.1"/>
    <property type="molecule type" value="Genomic_DNA"/>
</dbReference>
<proteinExistence type="predicted"/>
<organism evidence="3 10">
    <name type="scientific">Acinetobacter baumannii</name>
    <dbReference type="NCBI Taxonomy" id="470"/>
    <lineage>
        <taxon>Bacteria</taxon>
        <taxon>Pseudomonadati</taxon>
        <taxon>Pseudomonadota</taxon>
        <taxon>Gammaproteobacteria</taxon>
        <taxon>Moraxellales</taxon>
        <taxon>Moraxellaceae</taxon>
        <taxon>Acinetobacter</taxon>
        <taxon>Acinetobacter calcoaceticus/baumannii complex</taxon>
    </lineage>
</organism>
<dbReference type="Proteomes" id="UP000233757">
    <property type="component" value="Unassembled WGS sequence"/>
</dbReference>
<dbReference type="Proteomes" id="UP000439424">
    <property type="component" value="Unassembled WGS sequence"/>
</dbReference>
<protein>
    <submittedName>
        <fullName evidence="3">Uncharacterized protein</fullName>
    </submittedName>
</protein>
<dbReference type="AlphaFoldDB" id="A0A231TWC0"/>
<evidence type="ECO:0000313" key="3">
    <source>
        <dbReference type="EMBL" id="MVM91716.1"/>
    </source>
</evidence>
<dbReference type="EMBL" id="WIOC01000024">
    <property type="protein sequence ID" value="MQR50796.1"/>
    <property type="molecule type" value="Genomic_DNA"/>
</dbReference>
<reference evidence="5 12" key="6">
    <citation type="submission" date="2020-09" db="EMBL/GenBank/DDBJ databases">
        <title>Carbapenem-Resistant Acinetobacter baumannii devoid of typical resistance factors.</title>
        <authorList>
            <person name="Hoffmann M."/>
            <person name="Luo Y."/>
            <person name="Strain E."/>
            <person name="Rand H."/>
            <person name="Javkar K.G."/>
        </authorList>
    </citation>
    <scope>NUCLEOTIDE SEQUENCE [LARGE SCALE GENOMIC DNA]</scope>
    <source>
        <strain evidence="5 12">CFSAN093705</strain>
    </source>
</reference>
<evidence type="ECO:0000313" key="11">
    <source>
        <dbReference type="Proteomes" id="UP000461234"/>
    </source>
</evidence>
<reference evidence="4 8" key="2">
    <citation type="submission" date="2018-02" db="EMBL/GenBank/DDBJ databases">
        <title>Acinetobacter baumanii whole genome sequence.</title>
        <authorList>
            <person name="Qasim Z.J."/>
        </authorList>
    </citation>
    <scope>NUCLEOTIDE SEQUENCE [LARGE SCALE GENOMIC DNA]</scope>
    <source>
        <strain evidence="4 8">ZQ8</strain>
    </source>
</reference>
<dbReference type="EMBL" id="CP061525">
    <property type="protein sequence ID" value="QNV23286.1"/>
    <property type="molecule type" value="Genomic_DNA"/>
</dbReference>
<evidence type="ECO:0000313" key="8">
    <source>
        <dbReference type="Proteomes" id="UP000233757"/>
    </source>
</evidence>
<dbReference type="Proteomes" id="UP000516419">
    <property type="component" value="Chromosome"/>
</dbReference>
<dbReference type="EMBL" id="PHJU02000033">
    <property type="protein sequence ID" value="PQL81512.1"/>
    <property type="molecule type" value="Genomic_DNA"/>
</dbReference>
<accession>A0A231TWC0</accession>